<evidence type="ECO:0000313" key="1">
    <source>
        <dbReference type="EMBL" id="UPK95264.1"/>
    </source>
</evidence>
<evidence type="ECO:0000313" key="2">
    <source>
        <dbReference type="Proteomes" id="UP000830768"/>
    </source>
</evidence>
<accession>A0ACD3Z222</accession>
<proteinExistence type="predicted"/>
<organism evidence="1 2">
    <name type="scientific">Fusarium solani subsp. cucurbitae</name>
    <name type="common">Neocosmosporum cucurbitae</name>
    <dbReference type="NCBI Taxonomy" id="2747967"/>
    <lineage>
        <taxon>Eukaryota</taxon>
        <taxon>Fungi</taxon>
        <taxon>Dikarya</taxon>
        <taxon>Ascomycota</taxon>
        <taxon>Pezizomycotina</taxon>
        <taxon>Sordariomycetes</taxon>
        <taxon>Hypocreomycetidae</taxon>
        <taxon>Hypocreales</taxon>
        <taxon>Nectriaceae</taxon>
        <taxon>Fusarium</taxon>
        <taxon>Fusarium solani species complex</taxon>
    </lineage>
</organism>
<sequence length="579" mass="65825">MWAPSKQNGANNTDRVLAPFEFDPRDPTNFSRRAVDHLRPIKVIVIGAGMSGIIAGIFFPRNIENLELTIYDKNPDLGGTWYESRYPGVACDVPSHAYQFTFEGNPKWSRYWAKGPEIQDYLKSVATKYGADKYMKFNHNADKAVWDQKEGKWTVTFTRTDTSEVVTDSADVLIQAVGALNKWKMPEIKGLYDFKGPLMHSAHYDTSFDPTGKRIALIGGGSSGIQILPQIQPIAQRVDHYMKGKTWIPPFGLGAQGVMDRNGEPDTPQRELDEWKDPEKYLEYRRNIETSLHEASDVIYRDTPNALGFQKMCEDHMRAKLAKRPYIFEALRPSFAPACRRLTPGPGYLEALVEDNVDFISTQIQEVVEDGIITQDGKKREVDAIICATGFAGYRQHFPVIGKNGVNLQHQWDNDIPESYVGLVPENMPNFFVFLGPNGGPGVGSTVPFLENGAKYMIQCIQKLQREWYKSMTAKRTAVKDFGRYTDEYLEPTVFNSTCNAWWRHKGNGRILALWPGSALHGMYVWSHPRWEDYDYELKDEQKGNPFKWLGNGYVRAQVEGKKTTGYLDNPQVYLQTPL</sequence>
<reference evidence="1" key="1">
    <citation type="submission" date="2021-11" db="EMBL/GenBank/DDBJ databases">
        <title>Fusarium solani-melongenae Genome sequencing and assembly.</title>
        <authorList>
            <person name="Xie S."/>
            <person name="Huang L."/>
            <person name="Zhang X."/>
        </authorList>
    </citation>
    <scope>NUCLEOTIDE SEQUENCE</scope>
    <source>
        <strain evidence="1">CRI 24-3</strain>
    </source>
</reference>
<dbReference type="Proteomes" id="UP000830768">
    <property type="component" value="Chromosome 5"/>
</dbReference>
<gene>
    <name evidence="1" type="ORF">LCI18_006199</name>
</gene>
<keyword evidence="2" id="KW-1185">Reference proteome</keyword>
<name>A0ACD3Z222_FUSSC</name>
<dbReference type="EMBL" id="CP090034">
    <property type="protein sequence ID" value="UPK95264.1"/>
    <property type="molecule type" value="Genomic_DNA"/>
</dbReference>
<protein>
    <submittedName>
        <fullName evidence="1">Uncharacterized protein</fullName>
    </submittedName>
</protein>